<dbReference type="GO" id="GO:0003676">
    <property type="term" value="F:nucleic acid binding"/>
    <property type="evidence" value="ECO:0007669"/>
    <property type="project" value="InterPro"/>
</dbReference>
<proteinExistence type="predicted"/>
<dbReference type="EMBL" id="PEDP01005402">
    <property type="protein sequence ID" value="POS81975.1"/>
    <property type="molecule type" value="Genomic_DNA"/>
</dbReference>
<evidence type="ECO:0000259" key="4">
    <source>
        <dbReference type="PROSITE" id="PS50158"/>
    </source>
</evidence>
<keyword evidence="2" id="KW-0175">Coiled coil</keyword>
<sequence>MSTGQSKDLSFVLEELSNVTDSAQFLKGVQGNPEVIFDAIKGLVNKSKEWGSTAPASQTSNRELLEKKLQLSKLTAELEITQQRLKKLEKKASSSSIQSQPIEETLNKLTEVLSNFQSSSIGPLDNHDILTFKGNKENFPVWKDSILMKLKSNPRHFPNEKSKMNFVYSKMSGDCQAHLHSWISEGELLFPSLDAMFDLLGTLFDDPNRVRDAKARLFSNHQRNKPFSSWIAEIRRDAAIAGYDKHLGPLRDLIFLNLSFELKQAVVHEKDIDNLDLDRAIARLQDIDNKQRSLAALASKLRYRSPVIPSISASSYDYQSTQLTTTQGGDAMDLSAVNVRPHGPLSPQEKERRRKLGLCIYCGGTGHVIRNCPIKPPSAPGSASTFYTSSNVKGDSEKA</sequence>
<keyword evidence="6" id="KW-1185">Reference proteome</keyword>
<dbReference type="Gene3D" id="4.10.60.10">
    <property type="entry name" value="Zinc finger, CCHC-type"/>
    <property type="match status" value="1"/>
</dbReference>
<dbReference type="PANTHER" id="PTHR15503">
    <property type="entry name" value="LDOC1 RELATED"/>
    <property type="match status" value="1"/>
</dbReference>
<dbReference type="OrthoDB" id="3884315at2759"/>
<keyword evidence="1" id="KW-0479">Metal-binding</keyword>
<dbReference type="AlphaFoldDB" id="A0A2S4PIY0"/>
<evidence type="ECO:0000256" key="3">
    <source>
        <dbReference type="SAM" id="MobiDB-lite"/>
    </source>
</evidence>
<gene>
    <name evidence="5" type="ORF">EPUL_006623</name>
</gene>
<protein>
    <recommendedName>
        <fullName evidence="4">CCHC-type domain-containing protein</fullName>
    </recommendedName>
</protein>
<evidence type="ECO:0000256" key="2">
    <source>
        <dbReference type="SAM" id="Coils"/>
    </source>
</evidence>
<dbReference type="PROSITE" id="PS50158">
    <property type="entry name" value="ZF_CCHC"/>
    <property type="match status" value="1"/>
</dbReference>
<dbReference type="SMART" id="SM00343">
    <property type="entry name" value="ZnF_C2HC"/>
    <property type="match status" value="1"/>
</dbReference>
<feature type="region of interest" description="Disordered" evidence="3">
    <location>
        <begin position="378"/>
        <end position="399"/>
    </location>
</feature>
<dbReference type="InterPro" id="IPR001878">
    <property type="entry name" value="Znf_CCHC"/>
</dbReference>
<dbReference type="PANTHER" id="PTHR15503:SF36">
    <property type="entry name" value="RETROTRANSPOSON GAG-LIKE PROTEIN 5"/>
    <property type="match status" value="1"/>
</dbReference>
<evidence type="ECO:0000256" key="1">
    <source>
        <dbReference type="PROSITE-ProRule" id="PRU00047"/>
    </source>
</evidence>
<reference evidence="5 6" key="1">
    <citation type="submission" date="2017-10" db="EMBL/GenBank/DDBJ databases">
        <title>Development of genomic resources for the powdery mildew, Erysiphe pulchra.</title>
        <authorList>
            <person name="Wadl P.A."/>
            <person name="Mack B.M."/>
            <person name="Moore G."/>
            <person name="Beltz S.B."/>
        </authorList>
    </citation>
    <scope>NUCLEOTIDE SEQUENCE [LARGE SCALE GENOMIC DNA]</scope>
    <source>
        <strain evidence="5">Cflorida</strain>
    </source>
</reference>
<feature type="compositionally biased region" description="Polar residues" evidence="3">
    <location>
        <begin position="381"/>
        <end position="393"/>
    </location>
</feature>
<evidence type="ECO:0000313" key="5">
    <source>
        <dbReference type="EMBL" id="POS81975.1"/>
    </source>
</evidence>
<feature type="domain" description="CCHC-type" evidence="4">
    <location>
        <begin position="359"/>
        <end position="373"/>
    </location>
</feature>
<keyword evidence="1" id="KW-0862">Zinc</keyword>
<dbReference type="SUPFAM" id="SSF57756">
    <property type="entry name" value="Retrovirus zinc finger-like domains"/>
    <property type="match status" value="1"/>
</dbReference>
<dbReference type="InterPro" id="IPR036875">
    <property type="entry name" value="Znf_CCHC_sf"/>
</dbReference>
<dbReference type="STRING" id="225359.A0A2S4PIY0"/>
<evidence type="ECO:0000313" key="6">
    <source>
        <dbReference type="Proteomes" id="UP000237438"/>
    </source>
</evidence>
<accession>A0A2S4PIY0</accession>
<dbReference type="InterPro" id="IPR032567">
    <property type="entry name" value="RTL1-rel"/>
</dbReference>
<name>A0A2S4PIY0_9PEZI</name>
<feature type="coiled-coil region" evidence="2">
    <location>
        <begin position="64"/>
        <end position="98"/>
    </location>
</feature>
<comment type="caution">
    <text evidence="5">The sequence shown here is derived from an EMBL/GenBank/DDBJ whole genome shotgun (WGS) entry which is preliminary data.</text>
</comment>
<dbReference type="GO" id="GO:0008270">
    <property type="term" value="F:zinc ion binding"/>
    <property type="evidence" value="ECO:0007669"/>
    <property type="project" value="UniProtKB-KW"/>
</dbReference>
<dbReference type="Proteomes" id="UP000237438">
    <property type="component" value="Unassembled WGS sequence"/>
</dbReference>
<organism evidence="5 6">
    <name type="scientific">Erysiphe pulchra</name>
    <dbReference type="NCBI Taxonomy" id="225359"/>
    <lineage>
        <taxon>Eukaryota</taxon>
        <taxon>Fungi</taxon>
        <taxon>Dikarya</taxon>
        <taxon>Ascomycota</taxon>
        <taxon>Pezizomycotina</taxon>
        <taxon>Leotiomycetes</taxon>
        <taxon>Erysiphales</taxon>
        <taxon>Erysiphaceae</taxon>
        <taxon>Erysiphe</taxon>
    </lineage>
</organism>
<keyword evidence="1" id="KW-0863">Zinc-finger</keyword>